<dbReference type="AlphaFoldDB" id="A0A484G4G5"/>
<reference evidence="2" key="2">
    <citation type="journal article" date="2019" name="Mol. Plant Microbe Interact.">
        <title>Genome sequence resources for four phytopathogenic fungi from the Colletotrichum orbiculare species complex.</title>
        <authorList>
            <person name="Gan P."/>
            <person name="Tsushima A."/>
            <person name="Narusaka M."/>
            <person name="Narusaka Y."/>
            <person name="Takano Y."/>
            <person name="Kubo Y."/>
            <person name="Shirasu K."/>
        </authorList>
    </citation>
    <scope>GENOME REANNOTATION</scope>
    <source>
        <strain evidence="2">104-T / ATCC 96160 / CBS 514.97 / LARS 414 / MAFF 240422</strain>
    </source>
</reference>
<name>A0A484G4G5_COLOR</name>
<evidence type="ECO:0000313" key="2">
    <source>
        <dbReference type="Proteomes" id="UP000014480"/>
    </source>
</evidence>
<protein>
    <submittedName>
        <fullName evidence="1">Uncharacterized protein</fullName>
    </submittedName>
</protein>
<organism evidence="1 2">
    <name type="scientific">Colletotrichum orbiculare (strain 104-T / ATCC 96160 / CBS 514.97 / LARS 414 / MAFF 240422)</name>
    <name type="common">Cucumber anthracnose fungus</name>
    <name type="synonym">Colletotrichum lagenarium</name>
    <dbReference type="NCBI Taxonomy" id="1213857"/>
    <lineage>
        <taxon>Eukaryota</taxon>
        <taxon>Fungi</taxon>
        <taxon>Dikarya</taxon>
        <taxon>Ascomycota</taxon>
        <taxon>Pezizomycotina</taxon>
        <taxon>Sordariomycetes</taxon>
        <taxon>Hypocreomycetidae</taxon>
        <taxon>Glomerellales</taxon>
        <taxon>Glomerellaceae</taxon>
        <taxon>Colletotrichum</taxon>
        <taxon>Colletotrichum orbiculare species complex</taxon>
    </lineage>
</organism>
<reference evidence="2" key="1">
    <citation type="journal article" date="2013" name="New Phytol.">
        <title>Comparative genomic and transcriptomic analyses reveal the hemibiotrophic stage shift of Colletotrichum fungi.</title>
        <authorList>
            <person name="Gan P."/>
            <person name="Ikeda K."/>
            <person name="Irieda H."/>
            <person name="Narusaka M."/>
            <person name="O'Connell R.J."/>
            <person name="Narusaka Y."/>
            <person name="Takano Y."/>
            <person name="Kubo Y."/>
            <person name="Shirasu K."/>
        </authorList>
    </citation>
    <scope>NUCLEOTIDE SEQUENCE [LARGE SCALE GENOMIC DNA]</scope>
    <source>
        <strain evidence="2">104-T / ATCC 96160 / CBS 514.97 / LARS 414 / MAFF 240422</strain>
    </source>
</reference>
<dbReference type="Proteomes" id="UP000014480">
    <property type="component" value="Unassembled WGS sequence"/>
</dbReference>
<accession>A0A484G4G5</accession>
<gene>
    <name evidence="1" type="ORF">Cob_v002283</name>
</gene>
<sequence>MLVGYSTANFCTQLSCPKEDVCMWLARNLGNVPEERPARKPCSTLEAQQHLTKACSRRLCDGTDMRDAVADAQCSKMPAA</sequence>
<dbReference type="EMBL" id="AMCV02000004">
    <property type="protein sequence ID" value="TDZ24694.1"/>
    <property type="molecule type" value="Genomic_DNA"/>
</dbReference>
<keyword evidence="2" id="KW-1185">Reference proteome</keyword>
<comment type="caution">
    <text evidence="1">The sequence shown here is derived from an EMBL/GenBank/DDBJ whole genome shotgun (WGS) entry which is preliminary data.</text>
</comment>
<evidence type="ECO:0000313" key="1">
    <source>
        <dbReference type="EMBL" id="TDZ24694.1"/>
    </source>
</evidence>
<proteinExistence type="predicted"/>